<protein>
    <submittedName>
        <fullName evidence="1">Uncharacterized protein</fullName>
    </submittedName>
</protein>
<sequence length="183" mass="20212">MGGREKSITRIVASLTAIFLIGLLAGQFAEAQEISKTQPVSNVIPANPANVKYNTITDRADTLDRHPVLMDNPSAHNPSYQELMAFLKSDDTVNNKYDYPNYTCANFVVDLQHKAESKGINCGYAGINFRGKETGHAINVFPTTDAGLVYVDLTGGKMIISKNLRKGMKYFNMGVIESVKIYW</sequence>
<organism evidence="1 2">
    <name type="scientific">Methanocella arvoryzae (strain DSM 22066 / NBRC 105507 / MRE50)</name>
    <dbReference type="NCBI Taxonomy" id="351160"/>
    <lineage>
        <taxon>Archaea</taxon>
        <taxon>Methanobacteriati</taxon>
        <taxon>Methanobacteriota</taxon>
        <taxon>Stenosarchaea group</taxon>
        <taxon>Methanomicrobia</taxon>
        <taxon>Methanocellales</taxon>
        <taxon>Methanocellaceae</taxon>
        <taxon>Methanocella</taxon>
    </lineage>
</organism>
<gene>
    <name evidence="1" type="ORF">RCIX2607</name>
</gene>
<reference evidence="1 2" key="1">
    <citation type="journal article" date="2006" name="Science">
        <title>Genome of rice cluster I archaea -- the key methane producers in the rice rhizosphere.</title>
        <authorList>
            <person name="Erkel C."/>
            <person name="Kube M."/>
            <person name="Reinhardt R."/>
            <person name="Liesack W."/>
        </authorList>
    </citation>
    <scope>NUCLEOTIDE SEQUENCE [LARGE SCALE GENOMIC DNA]</scope>
    <source>
        <strain evidence="2">DSM 22066 / NBRC 105507 / MRE50</strain>
    </source>
</reference>
<evidence type="ECO:0000313" key="2">
    <source>
        <dbReference type="Proteomes" id="UP000000663"/>
    </source>
</evidence>
<evidence type="ECO:0000313" key="1">
    <source>
        <dbReference type="EMBL" id="CAJ37659.1"/>
    </source>
</evidence>
<dbReference type="EMBL" id="AM114193">
    <property type="protein sequence ID" value="CAJ37659.1"/>
    <property type="molecule type" value="Genomic_DNA"/>
</dbReference>
<dbReference type="eggNOG" id="arCOG07660">
    <property type="taxonomic scope" value="Archaea"/>
</dbReference>
<dbReference type="KEGG" id="rci:RCIX2607"/>
<dbReference type="Proteomes" id="UP000000663">
    <property type="component" value="Chromosome"/>
</dbReference>
<keyword evidence="2" id="KW-1185">Reference proteome</keyword>
<accession>Q0W1T4</accession>
<proteinExistence type="predicted"/>
<name>Q0W1T4_METAR</name>
<dbReference type="AlphaFoldDB" id="Q0W1T4"/>